<dbReference type="Gene3D" id="3.50.50.60">
    <property type="entry name" value="FAD/NAD(P)-binding domain"/>
    <property type="match status" value="1"/>
</dbReference>
<keyword evidence="1" id="KW-0004">4Fe-4S</keyword>
<organism evidence="8 9">
    <name type="scientific">Bythopirellula goksoeyrii</name>
    <dbReference type="NCBI Taxonomy" id="1400387"/>
    <lineage>
        <taxon>Bacteria</taxon>
        <taxon>Pseudomonadati</taxon>
        <taxon>Planctomycetota</taxon>
        <taxon>Planctomycetia</taxon>
        <taxon>Pirellulales</taxon>
        <taxon>Lacipirellulaceae</taxon>
        <taxon>Bythopirellula</taxon>
    </lineage>
</organism>
<feature type="region of interest" description="Disordered" evidence="6">
    <location>
        <begin position="217"/>
        <end position="237"/>
    </location>
</feature>
<evidence type="ECO:0000256" key="2">
    <source>
        <dbReference type="ARBA" id="ARBA00022723"/>
    </source>
</evidence>
<evidence type="ECO:0000313" key="9">
    <source>
        <dbReference type="Proteomes" id="UP000323917"/>
    </source>
</evidence>
<keyword evidence="4" id="KW-0408">Iron</keyword>
<dbReference type="Proteomes" id="UP000323917">
    <property type="component" value="Chromosome"/>
</dbReference>
<evidence type="ECO:0000256" key="3">
    <source>
        <dbReference type="ARBA" id="ARBA00023002"/>
    </source>
</evidence>
<dbReference type="PANTHER" id="PTHR43498:SF1">
    <property type="entry name" value="COB--COM HETERODISULFIDE REDUCTASE IRON-SULFUR SUBUNIT A"/>
    <property type="match status" value="1"/>
</dbReference>
<evidence type="ECO:0000256" key="6">
    <source>
        <dbReference type="SAM" id="MobiDB-lite"/>
    </source>
</evidence>
<feature type="chain" id="PRO_5022840941" evidence="7">
    <location>
        <begin position="22"/>
        <end position="524"/>
    </location>
</feature>
<dbReference type="InterPro" id="IPR036188">
    <property type="entry name" value="FAD/NAD-bd_sf"/>
</dbReference>
<protein>
    <submittedName>
        <fullName evidence="8">FAD dependent oxidoreductase</fullName>
    </submittedName>
</protein>
<keyword evidence="5" id="KW-0411">Iron-sulfur</keyword>
<dbReference type="GO" id="GO:0051539">
    <property type="term" value="F:4 iron, 4 sulfur cluster binding"/>
    <property type="evidence" value="ECO:0007669"/>
    <property type="project" value="UniProtKB-KW"/>
</dbReference>
<keyword evidence="9" id="KW-1185">Reference proteome</keyword>
<evidence type="ECO:0000256" key="1">
    <source>
        <dbReference type="ARBA" id="ARBA00022485"/>
    </source>
</evidence>
<dbReference type="RefSeq" id="WP_148072351.1">
    <property type="nucleotide sequence ID" value="NZ_CP042913.1"/>
</dbReference>
<dbReference type="InterPro" id="IPR039650">
    <property type="entry name" value="HdrA-like"/>
</dbReference>
<feature type="signal peptide" evidence="7">
    <location>
        <begin position="1"/>
        <end position="21"/>
    </location>
</feature>
<gene>
    <name evidence="8" type="ORF">Pr1d_08730</name>
</gene>
<feature type="compositionally biased region" description="Polar residues" evidence="6">
    <location>
        <begin position="289"/>
        <end position="307"/>
    </location>
</feature>
<keyword evidence="3" id="KW-0560">Oxidoreductase</keyword>
<keyword evidence="2" id="KW-0479">Metal-binding</keyword>
<name>A0A5B9Q7F5_9BACT</name>
<dbReference type="GO" id="GO:0046872">
    <property type="term" value="F:metal ion binding"/>
    <property type="evidence" value="ECO:0007669"/>
    <property type="project" value="UniProtKB-KW"/>
</dbReference>
<proteinExistence type="predicted"/>
<dbReference type="Pfam" id="PF12831">
    <property type="entry name" value="FAD_oxidored"/>
    <property type="match status" value="1"/>
</dbReference>
<accession>A0A5B9Q7F5</accession>
<evidence type="ECO:0000256" key="4">
    <source>
        <dbReference type="ARBA" id="ARBA00023004"/>
    </source>
</evidence>
<dbReference type="PANTHER" id="PTHR43498">
    <property type="entry name" value="FERREDOXIN:COB-COM HETERODISULFIDE REDUCTASE SUBUNIT A"/>
    <property type="match status" value="1"/>
</dbReference>
<evidence type="ECO:0000313" key="8">
    <source>
        <dbReference type="EMBL" id="QEG33609.1"/>
    </source>
</evidence>
<keyword evidence="7" id="KW-0732">Signal</keyword>
<feature type="region of interest" description="Disordered" evidence="6">
    <location>
        <begin position="285"/>
        <end position="307"/>
    </location>
</feature>
<dbReference type="OrthoDB" id="287984at2"/>
<dbReference type="AlphaFoldDB" id="A0A5B9Q7F5"/>
<dbReference type="KEGG" id="bgok:Pr1d_08730"/>
<dbReference type="EMBL" id="CP042913">
    <property type="protein sequence ID" value="QEG33609.1"/>
    <property type="molecule type" value="Genomic_DNA"/>
</dbReference>
<evidence type="ECO:0000256" key="5">
    <source>
        <dbReference type="ARBA" id="ARBA00023014"/>
    </source>
</evidence>
<sequence length="524" mass="58237" precursor="true">MRLFLLSFIFTFSHCFLTTKATEPATEYDIVVYGPTSAGVMAAVQAKRMGKSVILVGPDKHLGGLSSGGLGATDIGNKMAIGGLAREFYQRVGKHYGQDESWTFEPHVAEQTFEDFIADNPFEVHRDEWLDRTPGQGVTREEGRITSIKMLSGNSYRAKMFIDATYEGDLLAAANVTYTTGREPNSKYNETLNGVQIAQDKFHQFDGPVDPYLEPADPTSGLLPGVHPGSPGEQGSGDDRIQAYCFRMCLTDVEANRVPFPKPAGYDPMRYELLLRTIQAGANKHPQGYFTTTRMPNGKTDSNNCGPFSTDNIGMNYDYPEGDYATRQRIFDDHKTYQQGLMWFLANDPRVPEELRHSTSKWGLAKDEFVDSSNWPHQLYVREARRMIGPYVMTQANCQGKTVTDKSVGMGAYGMDSHHVQRYVTDEGNVRNEGDVQVHGFEPYPVDYGSIVPKKPECTNLLVPVCLSASHIAYGSIRMEPVFMVLGQSAATAAAHAIDESAPVQEIDYAKLRARLLEDKQVLE</sequence>
<evidence type="ECO:0000256" key="7">
    <source>
        <dbReference type="SAM" id="SignalP"/>
    </source>
</evidence>
<dbReference type="SUPFAM" id="SSF51905">
    <property type="entry name" value="FAD/NAD(P)-binding domain"/>
    <property type="match status" value="1"/>
</dbReference>
<dbReference type="GO" id="GO:0016491">
    <property type="term" value="F:oxidoreductase activity"/>
    <property type="evidence" value="ECO:0007669"/>
    <property type="project" value="UniProtKB-KW"/>
</dbReference>
<reference evidence="8 9" key="1">
    <citation type="submission" date="2019-08" db="EMBL/GenBank/DDBJ databases">
        <title>Deep-cultivation of Planctomycetes and their phenomic and genomic characterization uncovers novel biology.</title>
        <authorList>
            <person name="Wiegand S."/>
            <person name="Jogler M."/>
            <person name="Boedeker C."/>
            <person name="Pinto D."/>
            <person name="Vollmers J."/>
            <person name="Rivas-Marin E."/>
            <person name="Kohn T."/>
            <person name="Peeters S.H."/>
            <person name="Heuer A."/>
            <person name="Rast P."/>
            <person name="Oberbeckmann S."/>
            <person name="Bunk B."/>
            <person name="Jeske O."/>
            <person name="Meyerdierks A."/>
            <person name="Storesund J.E."/>
            <person name="Kallscheuer N."/>
            <person name="Luecker S."/>
            <person name="Lage O.M."/>
            <person name="Pohl T."/>
            <person name="Merkel B.J."/>
            <person name="Hornburger P."/>
            <person name="Mueller R.-W."/>
            <person name="Bruemmer F."/>
            <person name="Labrenz M."/>
            <person name="Spormann A.M."/>
            <person name="Op den Camp H."/>
            <person name="Overmann J."/>
            <person name="Amann R."/>
            <person name="Jetten M.S.M."/>
            <person name="Mascher T."/>
            <person name="Medema M.H."/>
            <person name="Devos D.P."/>
            <person name="Kaster A.-K."/>
            <person name="Ovreas L."/>
            <person name="Rohde M."/>
            <person name="Galperin M.Y."/>
            <person name="Jogler C."/>
        </authorList>
    </citation>
    <scope>NUCLEOTIDE SEQUENCE [LARGE SCALE GENOMIC DNA]</scope>
    <source>
        <strain evidence="8 9">Pr1d</strain>
    </source>
</reference>